<accession>A0ABR2S165</accession>
<gene>
    <name evidence="1" type="ORF">V6N11_034028</name>
</gene>
<dbReference type="EMBL" id="JBBPBN010000018">
    <property type="protein sequence ID" value="KAK9018985.1"/>
    <property type="molecule type" value="Genomic_DNA"/>
</dbReference>
<organism evidence="1 2">
    <name type="scientific">Hibiscus sabdariffa</name>
    <name type="common">roselle</name>
    <dbReference type="NCBI Taxonomy" id="183260"/>
    <lineage>
        <taxon>Eukaryota</taxon>
        <taxon>Viridiplantae</taxon>
        <taxon>Streptophyta</taxon>
        <taxon>Embryophyta</taxon>
        <taxon>Tracheophyta</taxon>
        <taxon>Spermatophyta</taxon>
        <taxon>Magnoliopsida</taxon>
        <taxon>eudicotyledons</taxon>
        <taxon>Gunneridae</taxon>
        <taxon>Pentapetalae</taxon>
        <taxon>rosids</taxon>
        <taxon>malvids</taxon>
        <taxon>Malvales</taxon>
        <taxon>Malvaceae</taxon>
        <taxon>Malvoideae</taxon>
        <taxon>Hibiscus</taxon>
    </lineage>
</organism>
<dbReference type="Proteomes" id="UP001396334">
    <property type="component" value="Unassembled WGS sequence"/>
</dbReference>
<sequence length="75" mass="8321">MSLKKGRRLRLRFQSTIPVIPAQFIPAAARSAVSFHSRLILRFALWGDSDRIAIGIFRAPTVIIISRSSTTAGVR</sequence>
<keyword evidence="2" id="KW-1185">Reference proteome</keyword>
<protein>
    <submittedName>
        <fullName evidence="1">Uncharacterized protein</fullName>
    </submittedName>
</protein>
<proteinExistence type="predicted"/>
<evidence type="ECO:0000313" key="1">
    <source>
        <dbReference type="EMBL" id="KAK9018985.1"/>
    </source>
</evidence>
<name>A0ABR2S165_9ROSI</name>
<reference evidence="1 2" key="1">
    <citation type="journal article" date="2024" name="G3 (Bethesda)">
        <title>Genome assembly of Hibiscus sabdariffa L. provides insights into metabolisms of medicinal natural products.</title>
        <authorList>
            <person name="Kim T."/>
        </authorList>
    </citation>
    <scope>NUCLEOTIDE SEQUENCE [LARGE SCALE GENOMIC DNA]</scope>
    <source>
        <strain evidence="1">TK-2024</strain>
        <tissue evidence="1">Old leaves</tissue>
    </source>
</reference>
<comment type="caution">
    <text evidence="1">The sequence shown here is derived from an EMBL/GenBank/DDBJ whole genome shotgun (WGS) entry which is preliminary data.</text>
</comment>
<evidence type="ECO:0000313" key="2">
    <source>
        <dbReference type="Proteomes" id="UP001396334"/>
    </source>
</evidence>